<comment type="caution">
    <text evidence="2">The sequence shown here is derived from an EMBL/GenBank/DDBJ whole genome shotgun (WGS) entry which is preliminary data.</text>
</comment>
<feature type="transmembrane region" description="Helical" evidence="1">
    <location>
        <begin position="220"/>
        <end position="238"/>
    </location>
</feature>
<feature type="transmembrane region" description="Helical" evidence="1">
    <location>
        <begin position="337"/>
        <end position="358"/>
    </location>
</feature>
<name>A0A2H3KPK9_9CHLR</name>
<organism evidence="2 3">
    <name type="scientific">Candidatus Chloroploca asiatica</name>
    <dbReference type="NCBI Taxonomy" id="1506545"/>
    <lineage>
        <taxon>Bacteria</taxon>
        <taxon>Bacillati</taxon>
        <taxon>Chloroflexota</taxon>
        <taxon>Chloroflexia</taxon>
        <taxon>Chloroflexales</taxon>
        <taxon>Chloroflexineae</taxon>
        <taxon>Oscillochloridaceae</taxon>
        <taxon>Candidatus Chloroploca</taxon>
    </lineage>
</organism>
<evidence type="ECO:0000313" key="2">
    <source>
        <dbReference type="EMBL" id="PDV99370.1"/>
    </source>
</evidence>
<feature type="transmembrane region" description="Helical" evidence="1">
    <location>
        <begin position="184"/>
        <end position="208"/>
    </location>
</feature>
<dbReference type="PANTHER" id="PTHR16214:SF3">
    <property type="entry name" value="TRANSMEMBRANE PROTEIN 260"/>
    <property type="match status" value="1"/>
</dbReference>
<dbReference type="InterPro" id="IPR021280">
    <property type="entry name" value="TMEM260-like"/>
</dbReference>
<dbReference type="Pfam" id="PF11028">
    <property type="entry name" value="TMEM260-like"/>
    <property type="match status" value="1"/>
</dbReference>
<feature type="transmembrane region" description="Helical" evidence="1">
    <location>
        <begin position="145"/>
        <end position="164"/>
    </location>
</feature>
<dbReference type="AlphaFoldDB" id="A0A2H3KPK9"/>
<feature type="transmembrane region" description="Helical" evidence="1">
    <location>
        <begin position="281"/>
        <end position="303"/>
    </location>
</feature>
<sequence length="507" mass="55636">MAWQGQSGEVERWWQFVALLSVAVVLSLAYGMTLIPGVTWAHQGSDSGDLLTAVATGGIAHPPGYPTYLVLVETFLRIPLGPMALRQTIFSAVCAIFAALGIVLITTQLSPTHRRWHASLIAGMLAALWLGFTPLFWSQAVIVEIYSLHMLFCVVLWGWTIRLVQRGATASWSWNERLAGLSAGLALGNHLTVGAIVVAMLVIAGWTWRTEQWLRRMGALILWISLGLLVYLILPLRAGASPASWGDPQSIEGLLWLLSGRLYHQFAFQVPPLELLERTQVWTGTLIAQFGTPGLVLGLWGLFGVPMQGGVIRTAMLLAALSISVFAIGYGSTDASIYMLPVYLMLAIGIGQSSAWIIDRLTGQPLKIGLAVLLLSLILATQAYPSSIFMRAANRDAEAHHFITAVLTQAPARAIIMTSNDRDSFALWYHHLGLGERPDIILVAKPLLPYAWYQNNLRTYYPTLQLPMNLPSGWDAALVVRNPDRPVCWTRLTELPPLHCRSNAPSP</sequence>
<feature type="transmembrane region" description="Helical" evidence="1">
    <location>
        <begin position="365"/>
        <end position="384"/>
    </location>
</feature>
<keyword evidence="3" id="KW-1185">Reference proteome</keyword>
<gene>
    <name evidence="2" type="ORF">A9Q02_22155</name>
</gene>
<feature type="transmembrane region" description="Helical" evidence="1">
    <location>
        <begin position="310"/>
        <end position="331"/>
    </location>
</feature>
<keyword evidence="1" id="KW-0812">Transmembrane</keyword>
<keyword evidence="1" id="KW-1133">Transmembrane helix</keyword>
<proteinExistence type="predicted"/>
<evidence type="ECO:0008006" key="4">
    <source>
        <dbReference type="Google" id="ProtNLM"/>
    </source>
</evidence>
<dbReference type="OrthoDB" id="144153at2"/>
<feature type="transmembrane region" description="Helical" evidence="1">
    <location>
        <begin position="89"/>
        <end position="110"/>
    </location>
</feature>
<protein>
    <recommendedName>
        <fullName evidence="4">DUF2723 domain-containing protein</fullName>
    </recommendedName>
</protein>
<dbReference type="Proteomes" id="UP000220922">
    <property type="component" value="Unassembled WGS sequence"/>
</dbReference>
<accession>A0A2H3KPK9</accession>
<reference evidence="2 3" key="1">
    <citation type="submission" date="2016-05" db="EMBL/GenBank/DDBJ databases">
        <authorList>
            <person name="Lavstsen T."/>
            <person name="Jespersen J.S."/>
        </authorList>
    </citation>
    <scope>NUCLEOTIDE SEQUENCE [LARGE SCALE GENOMIC DNA]</scope>
    <source>
        <strain evidence="2 3">B7-9</strain>
    </source>
</reference>
<feature type="transmembrane region" description="Helical" evidence="1">
    <location>
        <begin position="13"/>
        <end position="35"/>
    </location>
</feature>
<dbReference type="InterPro" id="IPR052724">
    <property type="entry name" value="GT117_domain-containing"/>
</dbReference>
<evidence type="ECO:0000313" key="3">
    <source>
        <dbReference type="Proteomes" id="UP000220922"/>
    </source>
</evidence>
<dbReference type="PANTHER" id="PTHR16214">
    <property type="entry name" value="TRANSMEMBRANE PROTEIN 260"/>
    <property type="match status" value="1"/>
</dbReference>
<evidence type="ECO:0000256" key="1">
    <source>
        <dbReference type="SAM" id="Phobius"/>
    </source>
</evidence>
<keyword evidence="1" id="KW-0472">Membrane</keyword>
<dbReference type="RefSeq" id="WP_097651931.1">
    <property type="nucleotide sequence ID" value="NZ_LYXE01000073.1"/>
</dbReference>
<dbReference type="EMBL" id="LYXE01000073">
    <property type="protein sequence ID" value="PDV99370.1"/>
    <property type="molecule type" value="Genomic_DNA"/>
</dbReference>
<feature type="transmembrane region" description="Helical" evidence="1">
    <location>
        <begin position="116"/>
        <end position="138"/>
    </location>
</feature>